<proteinExistence type="predicted"/>
<feature type="transmembrane region" description="Helical" evidence="2">
    <location>
        <begin position="119"/>
        <end position="142"/>
    </location>
</feature>
<sequence length="322" mass="35528">MATRSGLNSDPLPHKCHTVSFALDGDTPQTVQFQLTNNVGTRNGHILLVEYPSLEPGKHIITVNQTFVNSRNHSLVFDDLLYTPDFPDRMSKPRLKLSDFERPVLQVKEDPQPYAKMDIIKIVVTVAFWLGFFCLAGFFWCLSRPRTKRTSKPARVTGSGTTHIDPFDTQTPRWFHLRASQKQKGSSPRRSTSSVDARLPTYHPSPGVGGDLQNTTPIALAVPDSLESSDPLDEQIQQPFGVLARASSRSPTMAPLEIVPPCVTPVPLVGDVVPDRSTPPAQTPSDDRMTMSPAKTGRPSYRSLSWANSVCLVSEQTVLTVK</sequence>
<gene>
    <name evidence="3" type="ORF">FA15DRAFT_661002</name>
</gene>
<feature type="compositionally biased region" description="Polar residues" evidence="1">
    <location>
        <begin position="158"/>
        <end position="169"/>
    </location>
</feature>
<dbReference type="AlphaFoldDB" id="A0A5C3KDJ8"/>
<keyword evidence="4" id="KW-1185">Reference proteome</keyword>
<organism evidence="3 4">
    <name type="scientific">Coprinopsis marcescibilis</name>
    <name type="common">Agaric fungus</name>
    <name type="synonym">Psathyrella marcescibilis</name>
    <dbReference type="NCBI Taxonomy" id="230819"/>
    <lineage>
        <taxon>Eukaryota</taxon>
        <taxon>Fungi</taxon>
        <taxon>Dikarya</taxon>
        <taxon>Basidiomycota</taxon>
        <taxon>Agaricomycotina</taxon>
        <taxon>Agaricomycetes</taxon>
        <taxon>Agaricomycetidae</taxon>
        <taxon>Agaricales</taxon>
        <taxon>Agaricineae</taxon>
        <taxon>Psathyrellaceae</taxon>
        <taxon>Coprinopsis</taxon>
    </lineage>
</organism>
<keyword evidence="2" id="KW-0472">Membrane</keyword>
<protein>
    <submittedName>
        <fullName evidence="3">Uncharacterized protein</fullName>
    </submittedName>
</protein>
<keyword evidence="2" id="KW-1133">Transmembrane helix</keyword>
<evidence type="ECO:0000313" key="4">
    <source>
        <dbReference type="Proteomes" id="UP000307440"/>
    </source>
</evidence>
<dbReference type="Proteomes" id="UP000307440">
    <property type="component" value="Unassembled WGS sequence"/>
</dbReference>
<feature type="region of interest" description="Disordered" evidence="1">
    <location>
        <begin position="150"/>
        <end position="169"/>
    </location>
</feature>
<name>A0A5C3KDJ8_COPMA</name>
<keyword evidence="2" id="KW-0812">Transmembrane</keyword>
<dbReference type="EMBL" id="ML210438">
    <property type="protein sequence ID" value="TFK18044.1"/>
    <property type="molecule type" value="Genomic_DNA"/>
</dbReference>
<feature type="region of interest" description="Disordered" evidence="1">
    <location>
        <begin position="271"/>
        <end position="301"/>
    </location>
</feature>
<accession>A0A5C3KDJ8</accession>
<evidence type="ECO:0000256" key="1">
    <source>
        <dbReference type="SAM" id="MobiDB-lite"/>
    </source>
</evidence>
<evidence type="ECO:0000256" key="2">
    <source>
        <dbReference type="SAM" id="Phobius"/>
    </source>
</evidence>
<evidence type="ECO:0000313" key="3">
    <source>
        <dbReference type="EMBL" id="TFK18044.1"/>
    </source>
</evidence>
<reference evidence="3 4" key="1">
    <citation type="journal article" date="2019" name="Nat. Ecol. Evol.">
        <title>Megaphylogeny resolves global patterns of mushroom evolution.</title>
        <authorList>
            <person name="Varga T."/>
            <person name="Krizsan K."/>
            <person name="Foldi C."/>
            <person name="Dima B."/>
            <person name="Sanchez-Garcia M."/>
            <person name="Sanchez-Ramirez S."/>
            <person name="Szollosi G.J."/>
            <person name="Szarkandi J.G."/>
            <person name="Papp V."/>
            <person name="Albert L."/>
            <person name="Andreopoulos W."/>
            <person name="Angelini C."/>
            <person name="Antonin V."/>
            <person name="Barry K.W."/>
            <person name="Bougher N.L."/>
            <person name="Buchanan P."/>
            <person name="Buyck B."/>
            <person name="Bense V."/>
            <person name="Catcheside P."/>
            <person name="Chovatia M."/>
            <person name="Cooper J."/>
            <person name="Damon W."/>
            <person name="Desjardin D."/>
            <person name="Finy P."/>
            <person name="Geml J."/>
            <person name="Haridas S."/>
            <person name="Hughes K."/>
            <person name="Justo A."/>
            <person name="Karasinski D."/>
            <person name="Kautmanova I."/>
            <person name="Kiss B."/>
            <person name="Kocsube S."/>
            <person name="Kotiranta H."/>
            <person name="LaButti K.M."/>
            <person name="Lechner B.E."/>
            <person name="Liimatainen K."/>
            <person name="Lipzen A."/>
            <person name="Lukacs Z."/>
            <person name="Mihaltcheva S."/>
            <person name="Morgado L.N."/>
            <person name="Niskanen T."/>
            <person name="Noordeloos M.E."/>
            <person name="Ohm R.A."/>
            <person name="Ortiz-Santana B."/>
            <person name="Ovrebo C."/>
            <person name="Racz N."/>
            <person name="Riley R."/>
            <person name="Savchenko A."/>
            <person name="Shiryaev A."/>
            <person name="Soop K."/>
            <person name="Spirin V."/>
            <person name="Szebenyi C."/>
            <person name="Tomsovsky M."/>
            <person name="Tulloss R.E."/>
            <person name="Uehling J."/>
            <person name="Grigoriev I.V."/>
            <person name="Vagvolgyi C."/>
            <person name="Papp T."/>
            <person name="Martin F.M."/>
            <person name="Miettinen O."/>
            <person name="Hibbett D.S."/>
            <person name="Nagy L.G."/>
        </authorList>
    </citation>
    <scope>NUCLEOTIDE SEQUENCE [LARGE SCALE GENOMIC DNA]</scope>
    <source>
        <strain evidence="3 4">CBS 121175</strain>
    </source>
</reference>
<feature type="region of interest" description="Disordered" evidence="1">
    <location>
        <begin position="178"/>
        <end position="212"/>
    </location>
</feature>
<feature type="compositionally biased region" description="Polar residues" evidence="1">
    <location>
        <begin position="182"/>
        <end position="195"/>
    </location>
</feature>